<dbReference type="InterPro" id="IPR028098">
    <property type="entry name" value="Glyco_trans_4-like_N"/>
</dbReference>
<dbReference type="Pfam" id="PF00534">
    <property type="entry name" value="Glycos_transf_1"/>
    <property type="match status" value="1"/>
</dbReference>
<dbReference type="PANTHER" id="PTHR45947">
    <property type="entry name" value="SULFOQUINOVOSYL TRANSFERASE SQD2"/>
    <property type="match status" value="1"/>
</dbReference>
<dbReference type="AlphaFoldDB" id="A0A6J6DYW9"/>
<proteinExistence type="predicted"/>
<protein>
    <submittedName>
        <fullName evidence="3">Unannotated protein</fullName>
    </submittedName>
</protein>
<dbReference type="InterPro" id="IPR001296">
    <property type="entry name" value="Glyco_trans_1"/>
</dbReference>
<dbReference type="InterPro" id="IPR050194">
    <property type="entry name" value="Glycosyltransferase_grp1"/>
</dbReference>
<dbReference type="Gene3D" id="3.40.50.2000">
    <property type="entry name" value="Glycogen Phosphorylase B"/>
    <property type="match status" value="2"/>
</dbReference>
<gene>
    <name evidence="3" type="ORF">UFOPK1683_00585</name>
</gene>
<dbReference type="EMBL" id="CAEZTL010000044">
    <property type="protein sequence ID" value="CAB4569302.1"/>
    <property type="molecule type" value="Genomic_DNA"/>
</dbReference>
<accession>A0A6J6DYW9</accession>
<name>A0A6J6DYW9_9ZZZZ</name>
<evidence type="ECO:0000259" key="1">
    <source>
        <dbReference type="Pfam" id="PF00534"/>
    </source>
</evidence>
<dbReference type="PANTHER" id="PTHR45947:SF3">
    <property type="entry name" value="SULFOQUINOVOSYL TRANSFERASE SQD2"/>
    <property type="match status" value="1"/>
</dbReference>
<evidence type="ECO:0000259" key="2">
    <source>
        <dbReference type="Pfam" id="PF13439"/>
    </source>
</evidence>
<organism evidence="3">
    <name type="scientific">freshwater metagenome</name>
    <dbReference type="NCBI Taxonomy" id="449393"/>
    <lineage>
        <taxon>unclassified sequences</taxon>
        <taxon>metagenomes</taxon>
        <taxon>ecological metagenomes</taxon>
    </lineage>
</organism>
<evidence type="ECO:0000313" key="3">
    <source>
        <dbReference type="EMBL" id="CAB4569302.1"/>
    </source>
</evidence>
<feature type="domain" description="Glycosyl transferase family 1" evidence="1">
    <location>
        <begin position="187"/>
        <end position="348"/>
    </location>
</feature>
<dbReference type="SUPFAM" id="SSF53756">
    <property type="entry name" value="UDP-Glycosyltransferase/glycogen phosphorylase"/>
    <property type="match status" value="1"/>
</dbReference>
<sequence>MRVLISAESFLPRSNGVTNSVLQLSRFLLSQGHELLVIASGDGPEAVGEIQVKRVPALALKTIAQVDIPKVKTKTLLPILEEFKPDIIYLASPFLLGNQVRKAAALLGVPVVANYQTDVSGFMNYYGLTAAKAIVEKRLRKIHKKSTMTLAPSTSSIEYLRSLDIENVRYWGRGVDLIKFNPKWRSEKLRKSWGADSETMVIGYVGRLAPEKQVHKIGLIGDVGAIAGVKTLQVIVGDGPTRERLQKELPDAIFTGQLGGDDLSKAMASMDLLVTTGENETFCQVIQEAMAAGLPVIAPKAGGPIDLIEDGKDGFFYQPGENTSIRRIVLKALANPAGLTEMSYAARNKVAHKTWENICLQLSTIFSEVIEQEKLAKYEKANAS</sequence>
<dbReference type="Pfam" id="PF13439">
    <property type="entry name" value="Glyco_transf_4"/>
    <property type="match status" value="1"/>
</dbReference>
<reference evidence="3" key="1">
    <citation type="submission" date="2020-05" db="EMBL/GenBank/DDBJ databases">
        <authorList>
            <person name="Chiriac C."/>
            <person name="Salcher M."/>
            <person name="Ghai R."/>
            <person name="Kavagutti S V."/>
        </authorList>
    </citation>
    <scope>NUCLEOTIDE SEQUENCE</scope>
</reference>
<dbReference type="CDD" id="cd03814">
    <property type="entry name" value="GT4-like"/>
    <property type="match status" value="1"/>
</dbReference>
<feature type="domain" description="Glycosyltransferase subfamily 4-like N-terminal" evidence="2">
    <location>
        <begin position="15"/>
        <end position="177"/>
    </location>
</feature>
<dbReference type="GO" id="GO:0016758">
    <property type="term" value="F:hexosyltransferase activity"/>
    <property type="evidence" value="ECO:0007669"/>
    <property type="project" value="TreeGrafter"/>
</dbReference>